<dbReference type="AlphaFoldDB" id="B4QV76"/>
<protein>
    <submittedName>
        <fullName evidence="1">GD17762</fullName>
    </submittedName>
</protein>
<evidence type="ECO:0000313" key="1">
    <source>
        <dbReference type="EMBL" id="EDX13482.1"/>
    </source>
</evidence>
<evidence type="ECO:0000313" key="2">
    <source>
        <dbReference type="Proteomes" id="UP000000304"/>
    </source>
</evidence>
<accession>B4QV76</accession>
<reference evidence="1 2" key="1">
    <citation type="journal article" date="2007" name="Nature">
        <title>Evolution of genes and genomes on the Drosophila phylogeny.</title>
        <authorList>
            <consortium name="Drosophila 12 Genomes Consortium"/>
            <person name="Clark A.G."/>
            <person name="Eisen M.B."/>
            <person name="Smith D.R."/>
            <person name="Bergman C.M."/>
            <person name="Oliver B."/>
            <person name="Markow T.A."/>
            <person name="Kaufman T.C."/>
            <person name="Kellis M."/>
            <person name="Gelbart W."/>
            <person name="Iyer V.N."/>
            <person name="Pollard D.A."/>
            <person name="Sackton T.B."/>
            <person name="Larracuente A.M."/>
            <person name="Singh N.D."/>
            <person name="Abad J.P."/>
            <person name="Abt D.N."/>
            <person name="Adryan B."/>
            <person name="Aguade M."/>
            <person name="Akashi H."/>
            <person name="Anderson W.W."/>
            <person name="Aquadro C.F."/>
            <person name="Ardell D.H."/>
            <person name="Arguello R."/>
            <person name="Artieri C.G."/>
            <person name="Barbash D.A."/>
            <person name="Barker D."/>
            <person name="Barsanti P."/>
            <person name="Batterham P."/>
            <person name="Batzoglou S."/>
            <person name="Begun D."/>
            <person name="Bhutkar A."/>
            <person name="Blanco E."/>
            <person name="Bosak S.A."/>
            <person name="Bradley R.K."/>
            <person name="Brand A.D."/>
            <person name="Brent M.R."/>
            <person name="Brooks A.N."/>
            <person name="Brown R.H."/>
            <person name="Butlin R.K."/>
            <person name="Caggese C."/>
            <person name="Calvi B.R."/>
            <person name="Bernardo de Carvalho A."/>
            <person name="Caspi A."/>
            <person name="Castrezana S."/>
            <person name="Celniker S.E."/>
            <person name="Chang J.L."/>
            <person name="Chapple C."/>
            <person name="Chatterji S."/>
            <person name="Chinwalla A."/>
            <person name="Civetta A."/>
            <person name="Clifton S.W."/>
            <person name="Comeron J.M."/>
            <person name="Costello J.C."/>
            <person name="Coyne J.A."/>
            <person name="Daub J."/>
            <person name="David R.G."/>
            <person name="Delcher A.L."/>
            <person name="Delehaunty K."/>
            <person name="Do C.B."/>
            <person name="Ebling H."/>
            <person name="Edwards K."/>
            <person name="Eickbush T."/>
            <person name="Evans J.D."/>
            <person name="Filipski A."/>
            <person name="Findeiss S."/>
            <person name="Freyhult E."/>
            <person name="Fulton L."/>
            <person name="Fulton R."/>
            <person name="Garcia A.C."/>
            <person name="Gardiner A."/>
            <person name="Garfield D.A."/>
            <person name="Garvin B.E."/>
            <person name="Gibson G."/>
            <person name="Gilbert D."/>
            <person name="Gnerre S."/>
            <person name="Godfrey J."/>
            <person name="Good R."/>
            <person name="Gotea V."/>
            <person name="Gravely B."/>
            <person name="Greenberg A.J."/>
            <person name="Griffiths-Jones S."/>
            <person name="Gross S."/>
            <person name="Guigo R."/>
            <person name="Gustafson E.A."/>
            <person name="Haerty W."/>
            <person name="Hahn M.W."/>
            <person name="Halligan D.L."/>
            <person name="Halpern A.L."/>
            <person name="Halter G.M."/>
            <person name="Han M.V."/>
            <person name="Heger A."/>
            <person name="Hillier L."/>
            <person name="Hinrichs A.S."/>
            <person name="Holmes I."/>
            <person name="Hoskins R.A."/>
            <person name="Hubisz M.J."/>
            <person name="Hultmark D."/>
            <person name="Huntley M.A."/>
            <person name="Jaffe D.B."/>
            <person name="Jagadeeshan S."/>
            <person name="Jeck W.R."/>
            <person name="Johnson J."/>
            <person name="Jones C.D."/>
            <person name="Jordan W.C."/>
            <person name="Karpen G.H."/>
            <person name="Kataoka E."/>
            <person name="Keightley P.D."/>
            <person name="Kheradpour P."/>
            <person name="Kirkness E.F."/>
            <person name="Koerich L.B."/>
            <person name="Kristiansen K."/>
            <person name="Kudrna D."/>
            <person name="Kulathinal R.J."/>
            <person name="Kumar S."/>
            <person name="Kwok R."/>
            <person name="Lander E."/>
            <person name="Langley C.H."/>
            <person name="Lapoint R."/>
            <person name="Lazzaro B.P."/>
            <person name="Lee S.J."/>
            <person name="Levesque L."/>
            <person name="Li R."/>
            <person name="Lin C.F."/>
            <person name="Lin M.F."/>
            <person name="Lindblad-Toh K."/>
            <person name="Llopart A."/>
            <person name="Long M."/>
            <person name="Low L."/>
            <person name="Lozovsky E."/>
            <person name="Lu J."/>
            <person name="Luo M."/>
            <person name="Machado C.A."/>
            <person name="Makalowski W."/>
            <person name="Marzo M."/>
            <person name="Matsuda M."/>
            <person name="Matzkin L."/>
            <person name="McAllister B."/>
            <person name="McBride C.S."/>
            <person name="McKernan B."/>
            <person name="McKernan K."/>
            <person name="Mendez-Lago M."/>
            <person name="Minx P."/>
            <person name="Mollenhauer M.U."/>
            <person name="Montooth K."/>
            <person name="Mount S.M."/>
            <person name="Mu X."/>
            <person name="Myers E."/>
            <person name="Negre B."/>
            <person name="Newfeld S."/>
            <person name="Nielsen R."/>
            <person name="Noor M.A."/>
            <person name="O'Grady P."/>
            <person name="Pachter L."/>
            <person name="Papaceit M."/>
            <person name="Parisi M.J."/>
            <person name="Parisi M."/>
            <person name="Parts L."/>
            <person name="Pedersen J.S."/>
            <person name="Pesole G."/>
            <person name="Phillippy A.M."/>
            <person name="Ponting C.P."/>
            <person name="Pop M."/>
            <person name="Porcelli D."/>
            <person name="Powell J.R."/>
            <person name="Prohaska S."/>
            <person name="Pruitt K."/>
            <person name="Puig M."/>
            <person name="Quesneville H."/>
            <person name="Ram K.R."/>
            <person name="Rand D."/>
            <person name="Rasmussen M.D."/>
            <person name="Reed L.K."/>
            <person name="Reenan R."/>
            <person name="Reily A."/>
            <person name="Remington K.A."/>
            <person name="Rieger T.T."/>
            <person name="Ritchie M.G."/>
            <person name="Robin C."/>
            <person name="Rogers Y.H."/>
            <person name="Rohde C."/>
            <person name="Rozas J."/>
            <person name="Rubenfield M.J."/>
            <person name="Ruiz A."/>
            <person name="Russo S."/>
            <person name="Salzberg S.L."/>
            <person name="Sanchez-Gracia A."/>
            <person name="Saranga D.J."/>
            <person name="Sato H."/>
            <person name="Schaeffer S.W."/>
            <person name="Schatz M.C."/>
            <person name="Schlenke T."/>
            <person name="Schwartz R."/>
            <person name="Segarra C."/>
            <person name="Singh R.S."/>
            <person name="Sirot L."/>
            <person name="Sirota M."/>
            <person name="Sisneros N.B."/>
            <person name="Smith C.D."/>
            <person name="Smith T.F."/>
            <person name="Spieth J."/>
            <person name="Stage D.E."/>
            <person name="Stark A."/>
            <person name="Stephan W."/>
            <person name="Strausberg R.L."/>
            <person name="Strempel S."/>
            <person name="Sturgill D."/>
            <person name="Sutton G."/>
            <person name="Sutton G.G."/>
            <person name="Tao W."/>
            <person name="Teichmann S."/>
            <person name="Tobari Y.N."/>
            <person name="Tomimura Y."/>
            <person name="Tsolas J.M."/>
            <person name="Valente V.L."/>
            <person name="Venter E."/>
            <person name="Venter J.C."/>
            <person name="Vicario S."/>
            <person name="Vieira F.G."/>
            <person name="Vilella A.J."/>
            <person name="Villasante A."/>
            <person name="Walenz B."/>
            <person name="Wang J."/>
            <person name="Wasserman M."/>
            <person name="Watts T."/>
            <person name="Wilson D."/>
            <person name="Wilson R.K."/>
            <person name="Wing R.A."/>
            <person name="Wolfner M.F."/>
            <person name="Wong A."/>
            <person name="Wong G.K."/>
            <person name="Wu C.I."/>
            <person name="Wu G."/>
            <person name="Yamamoto D."/>
            <person name="Yang H.P."/>
            <person name="Yang S.P."/>
            <person name="Yorke J.A."/>
            <person name="Yoshida K."/>
            <person name="Zdobnov E."/>
            <person name="Zhang P."/>
            <person name="Zhang Y."/>
            <person name="Zimin A.V."/>
            <person name="Baldwin J."/>
            <person name="Abdouelleil A."/>
            <person name="Abdulkadir J."/>
            <person name="Abebe A."/>
            <person name="Abera B."/>
            <person name="Abreu J."/>
            <person name="Acer S.C."/>
            <person name="Aftuck L."/>
            <person name="Alexander A."/>
            <person name="An P."/>
            <person name="Anderson E."/>
            <person name="Anderson S."/>
            <person name="Arachi H."/>
            <person name="Azer M."/>
            <person name="Bachantsang P."/>
            <person name="Barry A."/>
            <person name="Bayul T."/>
            <person name="Berlin A."/>
            <person name="Bessette D."/>
            <person name="Bloom T."/>
            <person name="Blye J."/>
            <person name="Boguslavskiy L."/>
            <person name="Bonnet C."/>
            <person name="Boukhgalter B."/>
            <person name="Bourzgui I."/>
            <person name="Brown A."/>
            <person name="Cahill P."/>
            <person name="Channer S."/>
            <person name="Cheshatsang Y."/>
            <person name="Chuda L."/>
            <person name="Citroen M."/>
            <person name="Collymore A."/>
            <person name="Cooke P."/>
            <person name="Costello M."/>
            <person name="D'Aco K."/>
            <person name="Daza R."/>
            <person name="De Haan G."/>
            <person name="DeGray S."/>
            <person name="DeMaso C."/>
            <person name="Dhargay N."/>
            <person name="Dooley K."/>
            <person name="Dooley E."/>
            <person name="Doricent M."/>
            <person name="Dorje P."/>
            <person name="Dorjee K."/>
            <person name="Dupes A."/>
            <person name="Elong R."/>
            <person name="Falk J."/>
            <person name="Farina A."/>
            <person name="Faro S."/>
            <person name="Ferguson D."/>
            <person name="Fisher S."/>
            <person name="Foley C.D."/>
            <person name="Franke A."/>
            <person name="Friedrich D."/>
            <person name="Gadbois L."/>
            <person name="Gearin G."/>
            <person name="Gearin C.R."/>
            <person name="Giannoukos G."/>
            <person name="Goode T."/>
            <person name="Graham J."/>
            <person name="Grandbois E."/>
            <person name="Grewal S."/>
            <person name="Gyaltsen K."/>
            <person name="Hafez N."/>
            <person name="Hagos B."/>
            <person name="Hall J."/>
            <person name="Henson C."/>
            <person name="Hollinger A."/>
            <person name="Honan T."/>
            <person name="Huard M.D."/>
            <person name="Hughes L."/>
            <person name="Hurhula B."/>
            <person name="Husby M.E."/>
            <person name="Kamat A."/>
            <person name="Kanga B."/>
            <person name="Kashin S."/>
            <person name="Khazanovich D."/>
            <person name="Kisner P."/>
            <person name="Lance K."/>
            <person name="Lara M."/>
            <person name="Lee W."/>
            <person name="Lennon N."/>
            <person name="Letendre F."/>
            <person name="LeVine R."/>
            <person name="Lipovsky A."/>
            <person name="Liu X."/>
            <person name="Liu J."/>
            <person name="Liu S."/>
            <person name="Lokyitsang T."/>
            <person name="Lokyitsang Y."/>
            <person name="Lubonja R."/>
            <person name="Lui A."/>
            <person name="MacDonald P."/>
            <person name="Magnisalis V."/>
            <person name="Maru K."/>
            <person name="Matthews C."/>
            <person name="McCusker W."/>
            <person name="McDonough S."/>
            <person name="Mehta T."/>
            <person name="Meldrim J."/>
            <person name="Meneus L."/>
            <person name="Mihai O."/>
            <person name="Mihalev A."/>
            <person name="Mihova T."/>
            <person name="Mittelman R."/>
            <person name="Mlenga V."/>
            <person name="Montmayeur A."/>
            <person name="Mulrain L."/>
            <person name="Navidi A."/>
            <person name="Naylor J."/>
            <person name="Negash T."/>
            <person name="Nguyen T."/>
            <person name="Nguyen N."/>
            <person name="Nicol R."/>
            <person name="Norbu C."/>
            <person name="Norbu N."/>
            <person name="Novod N."/>
            <person name="O'Neill B."/>
            <person name="Osman S."/>
            <person name="Markiewicz E."/>
            <person name="Oyono O.L."/>
            <person name="Patti C."/>
            <person name="Phunkhang P."/>
            <person name="Pierre F."/>
            <person name="Priest M."/>
            <person name="Raghuraman S."/>
            <person name="Rege F."/>
            <person name="Reyes R."/>
            <person name="Rise C."/>
            <person name="Rogov P."/>
            <person name="Ross K."/>
            <person name="Ryan E."/>
            <person name="Settipalli S."/>
            <person name="Shea T."/>
            <person name="Sherpa N."/>
            <person name="Shi L."/>
            <person name="Shih D."/>
            <person name="Sparrow T."/>
            <person name="Spaulding J."/>
            <person name="Stalker J."/>
            <person name="Stange-Thomann N."/>
            <person name="Stavropoulos S."/>
            <person name="Stone C."/>
            <person name="Strader C."/>
            <person name="Tesfaye S."/>
            <person name="Thomson T."/>
            <person name="Thoulutsang Y."/>
            <person name="Thoulutsang D."/>
            <person name="Topham K."/>
            <person name="Topping I."/>
            <person name="Tsamla T."/>
            <person name="Vassiliev H."/>
            <person name="Vo A."/>
            <person name="Wangchuk T."/>
            <person name="Wangdi T."/>
            <person name="Weiand M."/>
            <person name="Wilkinson J."/>
            <person name="Wilson A."/>
            <person name="Yadav S."/>
            <person name="Young G."/>
            <person name="Yu Q."/>
            <person name="Zembek L."/>
            <person name="Zhong D."/>
            <person name="Zimmer A."/>
            <person name="Zwirko Z."/>
            <person name="Jaffe D.B."/>
            <person name="Alvarez P."/>
            <person name="Brockman W."/>
            <person name="Butler J."/>
            <person name="Chin C."/>
            <person name="Gnerre S."/>
            <person name="Grabherr M."/>
            <person name="Kleber M."/>
            <person name="Mauceli E."/>
            <person name="MacCallum I."/>
        </authorList>
    </citation>
    <scope>NUCLEOTIDE SEQUENCE [LARGE SCALE GENOMIC DNA]</scope>
    <source>
        <strain evidence="2">white501</strain>
    </source>
</reference>
<name>B4QV76_DROSI</name>
<proteinExistence type="predicted"/>
<keyword evidence="2" id="KW-1185">Reference proteome</keyword>
<dbReference type="OMA" id="FEWPREW"/>
<organism evidence="1 2">
    <name type="scientific">Drosophila simulans</name>
    <name type="common">Fruit fly</name>
    <dbReference type="NCBI Taxonomy" id="7240"/>
    <lineage>
        <taxon>Eukaryota</taxon>
        <taxon>Metazoa</taxon>
        <taxon>Ecdysozoa</taxon>
        <taxon>Arthropoda</taxon>
        <taxon>Hexapoda</taxon>
        <taxon>Insecta</taxon>
        <taxon>Pterygota</taxon>
        <taxon>Neoptera</taxon>
        <taxon>Endopterygota</taxon>
        <taxon>Diptera</taxon>
        <taxon>Brachycera</taxon>
        <taxon>Muscomorpha</taxon>
        <taxon>Ephydroidea</taxon>
        <taxon>Drosophilidae</taxon>
        <taxon>Drosophila</taxon>
        <taxon>Sophophora</taxon>
    </lineage>
</organism>
<gene>
    <name evidence="1" type="primary">Dsim\GD17762</name>
    <name evidence="1" type="ORF">Dsim_GD17762</name>
</gene>
<dbReference type="EMBL" id="CM000364">
    <property type="protein sequence ID" value="EDX13482.1"/>
    <property type="molecule type" value="Genomic_DNA"/>
</dbReference>
<dbReference type="Proteomes" id="UP000000304">
    <property type="component" value="Chromosome 3R"/>
</dbReference>
<sequence>MSAIRGIPAMPMPMPMPAISESLAPQDGNLTIIKNAICTNKFEWPREWGRVFCQRRPTAFAVKRRAIDMAIKFNN</sequence>
<dbReference type="HOGENOM" id="CLU_2673756_0_0_1"/>